<feature type="domain" description="Endonuclease/exonuclease/phosphatase" evidence="1">
    <location>
        <begin position="154"/>
        <end position="230"/>
    </location>
</feature>
<name>A0ABD0VL30_DENTH</name>
<dbReference type="AlphaFoldDB" id="A0ABD0VL30"/>
<evidence type="ECO:0000313" key="2">
    <source>
        <dbReference type="EMBL" id="KAL0925750.1"/>
    </source>
</evidence>
<dbReference type="PANTHER" id="PTHR33710:SF62">
    <property type="entry name" value="DUF4283 DOMAIN PROTEIN"/>
    <property type="match status" value="1"/>
</dbReference>
<comment type="caution">
    <text evidence="2">The sequence shown here is derived from an EMBL/GenBank/DDBJ whole genome shotgun (WGS) entry which is preliminary data.</text>
</comment>
<proteinExistence type="predicted"/>
<dbReference type="SUPFAM" id="SSF56219">
    <property type="entry name" value="DNase I-like"/>
    <property type="match status" value="1"/>
</dbReference>
<reference evidence="2 3" key="1">
    <citation type="journal article" date="2024" name="Plant Biotechnol. J.">
        <title>Dendrobium thyrsiflorum genome and its molecular insights into genes involved in important horticultural traits.</title>
        <authorList>
            <person name="Chen B."/>
            <person name="Wang J.Y."/>
            <person name="Zheng P.J."/>
            <person name="Li K.L."/>
            <person name="Liang Y.M."/>
            <person name="Chen X.F."/>
            <person name="Zhang C."/>
            <person name="Zhao X."/>
            <person name="He X."/>
            <person name="Zhang G.Q."/>
            <person name="Liu Z.J."/>
            <person name="Xu Q."/>
        </authorList>
    </citation>
    <scope>NUCLEOTIDE SEQUENCE [LARGE SCALE GENOMIC DNA]</scope>
    <source>
        <strain evidence="2">GZMU011</strain>
    </source>
</reference>
<evidence type="ECO:0000259" key="1">
    <source>
        <dbReference type="Pfam" id="PF03372"/>
    </source>
</evidence>
<dbReference type="Proteomes" id="UP001552299">
    <property type="component" value="Unassembled WGS sequence"/>
</dbReference>
<dbReference type="EMBL" id="JANQDX010000004">
    <property type="protein sequence ID" value="KAL0925750.1"/>
    <property type="molecule type" value="Genomic_DNA"/>
</dbReference>
<keyword evidence="3" id="KW-1185">Reference proteome</keyword>
<dbReference type="Pfam" id="PF03372">
    <property type="entry name" value="Exo_endo_phos"/>
    <property type="match status" value="1"/>
</dbReference>
<protein>
    <recommendedName>
        <fullName evidence="1">Endonuclease/exonuclease/phosphatase domain-containing protein</fullName>
    </recommendedName>
</protein>
<dbReference type="Gene3D" id="3.60.10.10">
    <property type="entry name" value="Endonuclease/exonuclease/phosphatase"/>
    <property type="match status" value="1"/>
</dbReference>
<accession>A0ABD0VL30</accession>
<gene>
    <name evidence="2" type="ORF">M5K25_004120</name>
</gene>
<dbReference type="InterPro" id="IPR036691">
    <property type="entry name" value="Endo/exonu/phosph_ase_sf"/>
</dbReference>
<dbReference type="InterPro" id="IPR005135">
    <property type="entry name" value="Endo/exonuclease/phosphatase"/>
</dbReference>
<evidence type="ECO:0000313" key="3">
    <source>
        <dbReference type="Proteomes" id="UP001552299"/>
    </source>
</evidence>
<sequence length="429" mass="49394">MVAEKVETNLVVLNHESEEIIGEQSNDPNLYVSVNSMLQNINNPNPQLPITLSILNVNKEVQTKNGVLESGTLSNDDCKEGEFLLKSNMEHNVVDHKSVAVNVESTSSSHEDSDSKVRVRNSCRMHNIHLLVLSEPFILLDKLVITTSCLGFSINSNNPWCVGGDFNTISNTSDRIDGNPPNQHAMNDFNSMITDCNLHDTCYFGGTFTWDRATMWQRLDRILFNTNWIVDLLMTHVKHLSRTNFDHVHLLLSIKTNISFVPSSFRFQNMWLLDNGFMNMIHIYWHAPITPDYNIMGMSRLWSKLSRLKQKLRWFVFKNIFSNNKEVENKVIELDKVYLVDPINDNLISLNKAKVGLFELQEQEETFWRQKATSKLILEGDRNTKFFHALANKKRLRTKPPSELEIWNTIKEINVDSVAGPDSFTTKFF</sequence>
<dbReference type="PANTHER" id="PTHR33710">
    <property type="entry name" value="BNAC02G09200D PROTEIN"/>
    <property type="match status" value="1"/>
</dbReference>
<organism evidence="2 3">
    <name type="scientific">Dendrobium thyrsiflorum</name>
    <name type="common">Pinecone-like raceme dendrobium</name>
    <name type="synonym">Orchid</name>
    <dbReference type="NCBI Taxonomy" id="117978"/>
    <lineage>
        <taxon>Eukaryota</taxon>
        <taxon>Viridiplantae</taxon>
        <taxon>Streptophyta</taxon>
        <taxon>Embryophyta</taxon>
        <taxon>Tracheophyta</taxon>
        <taxon>Spermatophyta</taxon>
        <taxon>Magnoliopsida</taxon>
        <taxon>Liliopsida</taxon>
        <taxon>Asparagales</taxon>
        <taxon>Orchidaceae</taxon>
        <taxon>Epidendroideae</taxon>
        <taxon>Malaxideae</taxon>
        <taxon>Dendrobiinae</taxon>
        <taxon>Dendrobium</taxon>
    </lineage>
</organism>